<dbReference type="Pfam" id="PF00856">
    <property type="entry name" value="SET"/>
    <property type="match status" value="1"/>
</dbReference>
<keyword evidence="2" id="KW-1185">Reference proteome</keyword>
<dbReference type="Proteomes" id="UP001152795">
    <property type="component" value="Unassembled WGS sequence"/>
</dbReference>
<dbReference type="AlphaFoldDB" id="A0A7D9HAX7"/>
<dbReference type="Gene3D" id="2.170.270.10">
    <property type="entry name" value="SET domain"/>
    <property type="match status" value="1"/>
</dbReference>
<organism evidence="1 2">
    <name type="scientific">Paramuricea clavata</name>
    <name type="common">Red gorgonian</name>
    <name type="synonym">Violescent sea-whip</name>
    <dbReference type="NCBI Taxonomy" id="317549"/>
    <lineage>
        <taxon>Eukaryota</taxon>
        <taxon>Metazoa</taxon>
        <taxon>Cnidaria</taxon>
        <taxon>Anthozoa</taxon>
        <taxon>Octocorallia</taxon>
        <taxon>Malacalcyonacea</taxon>
        <taxon>Plexauridae</taxon>
        <taxon>Paramuricea</taxon>
    </lineage>
</organism>
<gene>
    <name evidence="1" type="ORF">PACLA_8A065478</name>
</gene>
<name>A0A7D9HAX7_PARCT</name>
<evidence type="ECO:0000313" key="1">
    <source>
        <dbReference type="EMBL" id="CAB3978030.1"/>
    </source>
</evidence>
<sequence length="274" mass="31944">MEGDALTHITIYMKNEFSTNDTDKYIPSYEITENSNDQVLVSDRIFPEAFQDWCRDGGHIVQIQPWDIRARIKTLHNELCITPYVESKMIKIAEHIEKNIEKYIDKIYEAPRKQRGSQSIRRSQRCIADTLKKQQCKKRTAHTKKCWIHLAKQDNLRIKPSNIISGGKGLYSWKKQIPRGKNISKFTGRITTKEELDQLYGDVTAKYAVCNRRGKCINSNYTTDGAARFANDARKTPFKNNAQIRGRQILRLKASKKIPPHQEIFTSYGREYWK</sequence>
<dbReference type="InterPro" id="IPR046341">
    <property type="entry name" value="SET_dom_sf"/>
</dbReference>
<protein>
    <submittedName>
        <fullName evidence="1">SET domain-containing</fullName>
    </submittedName>
</protein>
<comment type="caution">
    <text evidence="1">The sequence shown here is derived from an EMBL/GenBank/DDBJ whole genome shotgun (WGS) entry which is preliminary data.</text>
</comment>
<evidence type="ECO:0000313" key="2">
    <source>
        <dbReference type="Proteomes" id="UP001152795"/>
    </source>
</evidence>
<dbReference type="OrthoDB" id="5560686at2759"/>
<accession>A0A7D9HAX7</accession>
<dbReference type="InterPro" id="IPR001214">
    <property type="entry name" value="SET_dom"/>
</dbReference>
<dbReference type="EMBL" id="CACRXK020000084">
    <property type="protein sequence ID" value="CAB3978030.1"/>
    <property type="molecule type" value="Genomic_DNA"/>
</dbReference>
<reference evidence="1" key="1">
    <citation type="submission" date="2020-04" db="EMBL/GenBank/DDBJ databases">
        <authorList>
            <person name="Alioto T."/>
            <person name="Alioto T."/>
            <person name="Gomez Garrido J."/>
        </authorList>
    </citation>
    <scope>NUCLEOTIDE SEQUENCE</scope>
    <source>
        <strain evidence="1">A484AB</strain>
    </source>
</reference>
<proteinExistence type="predicted"/>
<dbReference type="SUPFAM" id="SSF82199">
    <property type="entry name" value="SET domain"/>
    <property type="match status" value="1"/>
</dbReference>
<dbReference type="PROSITE" id="PS50280">
    <property type="entry name" value="SET"/>
    <property type="match status" value="1"/>
</dbReference>